<evidence type="ECO:0008006" key="4">
    <source>
        <dbReference type="Google" id="ProtNLM"/>
    </source>
</evidence>
<name>A0A2S1ES67_LIMRT</name>
<feature type="transmembrane region" description="Helical" evidence="1">
    <location>
        <begin position="75"/>
        <end position="93"/>
    </location>
</feature>
<evidence type="ECO:0000256" key="1">
    <source>
        <dbReference type="SAM" id="Phobius"/>
    </source>
</evidence>
<organism evidence="2 3">
    <name type="scientific">Limosilactobacillus reuteri</name>
    <name type="common">Lactobacillus reuteri</name>
    <dbReference type="NCBI Taxonomy" id="1598"/>
    <lineage>
        <taxon>Bacteria</taxon>
        <taxon>Bacillati</taxon>
        <taxon>Bacillota</taxon>
        <taxon>Bacilli</taxon>
        <taxon>Lactobacillales</taxon>
        <taxon>Lactobacillaceae</taxon>
        <taxon>Limosilactobacillus</taxon>
    </lineage>
</organism>
<protein>
    <recommendedName>
        <fullName evidence="4">Membrane protein 6-pyruvoyl-tetrahydropterin synthase-related domain-containing protein</fullName>
    </recommendedName>
</protein>
<reference evidence="2 3" key="1">
    <citation type="submission" date="2018-03" db="EMBL/GenBank/DDBJ databases">
        <title>Complete Genome Sequence of the Chinese traditional Highland Barley wine Isolate Lactobacillus reuteri WHH1689.</title>
        <authorList>
            <person name="Chen S."/>
            <person name="Chen L."/>
            <person name="Chen L."/>
            <person name="Li Y."/>
        </authorList>
    </citation>
    <scope>NUCLEOTIDE SEQUENCE [LARGE SCALE GENOMIC DNA]</scope>
    <source>
        <strain evidence="2 3">WHH1689</strain>
    </source>
</reference>
<dbReference type="Proteomes" id="UP000244369">
    <property type="component" value="Chromosome"/>
</dbReference>
<keyword evidence="1" id="KW-0812">Transmembrane</keyword>
<keyword evidence="1" id="KW-1133">Transmembrane helix</keyword>
<gene>
    <name evidence="2" type="ORF">LWHH1689_1544</name>
</gene>
<dbReference type="EMBL" id="CP027805">
    <property type="protein sequence ID" value="AWD62832.1"/>
    <property type="molecule type" value="Genomic_DNA"/>
</dbReference>
<proteinExistence type="predicted"/>
<feature type="transmembrane region" description="Helical" evidence="1">
    <location>
        <begin position="149"/>
        <end position="166"/>
    </location>
</feature>
<feature type="transmembrane region" description="Helical" evidence="1">
    <location>
        <begin position="99"/>
        <end position="118"/>
    </location>
</feature>
<sequence>MHNSVKNKDIPYILSFILISLTIELPFTHTGKLVADIDWLFHASRVEQIYLNLRHGTLIDFIATNTFQHTGSGSFLFYPYFFLYPWALLRFIFNPITSFYIWQALMTYLSLTIAFYCMKAFSKNSLMSFIFAVVYVFNTYRLYLSFSVFGEYIASAFLPLVFYGFYKMFFDQQGNNNSVMLLSIGMTLLIYSHLVSVIITLEVFALVLVIYSFTGNINNVISQWKNILRVSRMLCKKGNFARMNWQF</sequence>
<dbReference type="AlphaFoldDB" id="A0A2S1ES67"/>
<evidence type="ECO:0000313" key="2">
    <source>
        <dbReference type="EMBL" id="AWD62832.1"/>
    </source>
</evidence>
<accession>A0A2S1ES67</accession>
<feature type="transmembrane region" description="Helical" evidence="1">
    <location>
        <begin position="178"/>
        <end position="211"/>
    </location>
</feature>
<evidence type="ECO:0000313" key="3">
    <source>
        <dbReference type="Proteomes" id="UP000244369"/>
    </source>
</evidence>
<keyword evidence="1" id="KW-0472">Membrane</keyword>